<dbReference type="GO" id="GO:0005886">
    <property type="term" value="C:plasma membrane"/>
    <property type="evidence" value="ECO:0007669"/>
    <property type="project" value="UniProtKB-SubCell"/>
</dbReference>
<reference evidence="18 19" key="1">
    <citation type="submission" date="2011-04" db="EMBL/GenBank/DDBJ databases">
        <title>The Genome Sequence of Clostridium citroniae WAL-19142.</title>
        <authorList>
            <consortium name="The Broad Institute Genome Sequencing Platform"/>
            <person name="Earl A."/>
            <person name="Ward D."/>
            <person name="Feldgarden M."/>
            <person name="Gevers D."/>
            <person name="Warren Y.A."/>
            <person name="Tyrrell K.L."/>
            <person name="Citron D.M."/>
            <person name="Goldstein E.J."/>
            <person name="Daigneault M."/>
            <person name="Allen-Vercoe E."/>
            <person name="Young S.K."/>
            <person name="Zeng Q."/>
            <person name="Gargeya S."/>
            <person name="Fitzgerald M."/>
            <person name="Haas B."/>
            <person name="Abouelleil A."/>
            <person name="Alvarado L."/>
            <person name="Arachchi H.M."/>
            <person name="Berlin A."/>
            <person name="Brown A."/>
            <person name="Chapman S.B."/>
            <person name="Chen Z."/>
            <person name="Dunbar C."/>
            <person name="Freedman E."/>
            <person name="Gearin G."/>
            <person name="Gellesch M."/>
            <person name="Goldberg J."/>
            <person name="Griggs A."/>
            <person name="Gujja S."/>
            <person name="Heilman E.R."/>
            <person name="Heiman D."/>
            <person name="Howarth C."/>
            <person name="Larson L."/>
            <person name="Lui A."/>
            <person name="MacDonald P.J."/>
            <person name="Mehta T."/>
            <person name="Montmayeur A."/>
            <person name="Murphy C."/>
            <person name="Neiman D."/>
            <person name="Pearson M."/>
            <person name="Priest M."/>
            <person name="Roberts A."/>
            <person name="Saif S."/>
            <person name="Shea T."/>
            <person name="Shenoy N."/>
            <person name="Sisk P."/>
            <person name="Stolte C."/>
            <person name="Sykes S."/>
            <person name="White J."/>
            <person name="Yandava C."/>
            <person name="Wortman J."/>
            <person name="Nusbaum C."/>
            <person name="Birren B."/>
        </authorList>
    </citation>
    <scope>NUCLEOTIDE SEQUENCE [LARGE SCALE GENOMIC DNA]</scope>
    <source>
        <strain evidence="18 19">WAL-19142</strain>
    </source>
</reference>
<evidence type="ECO:0000256" key="5">
    <source>
        <dbReference type="ARBA" id="ARBA00022475"/>
    </source>
</evidence>
<dbReference type="GeneID" id="93165328"/>
<dbReference type="InterPro" id="IPR003594">
    <property type="entry name" value="HATPase_dom"/>
</dbReference>
<evidence type="ECO:0000256" key="3">
    <source>
        <dbReference type="ARBA" id="ARBA00004651"/>
    </source>
</evidence>
<evidence type="ECO:0000313" key="18">
    <source>
        <dbReference type="EMBL" id="KMW19189.1"/>
    </source>
</evidence>
<dbReference type="Pfam" id="PF00512">
    <property type="entry name" value="HisKA"/>
    <property type="match status" value="1"/>
</dbReference>
<dbReference type="InterPro" id="IPR036097">
    <property type="entry name" value="HisK_dim/P_sf"/>
</dbReference>
<evidence type="ECO:0000259" key="17">
    <source>
        <dbReference type="PROSITE" id="PS50885"/>
    </source>
</evidence>
<dbReference type="SMART" id="SM00387">
    <property type="entry name" value="HATPase_c"/>
    <property type="match status" value="1"/>
</dbReference>
<dbReference type="GO" id="GO:0005524">
    <property type="term" value="F:ATP binding"/>
    <property type="evidence" value="ECO:0007669"/>
    <property type="project" value="UniProtKB-KW"/>
</dbReference>
<evidence type="ECO:0000256" key="9">
    <source>
        <dbReference type="ARBA" id="ARBA00022741"/>
    </source>
</evidence>
<dbReference type="Gene3D" id="3.30.565.10">
    <property type="entry name" value="Histidine kinase-like ATPase, C-terminal domain"/>
    <property type="match status" value="1"/>
</dbReference>
<feature type="domain" description="HAMP" evidence="17">
    <location>
        <begin position="195"/>
        <end position="242"/>
    </location>
</feature>
<keyword evidence="10" id="KW-0418">Kinase</keyword>
<dbReference type="InterPro" id="IPR004358">
    <property type="entry name" value="Sig_transdc_His_kin-like_C"/>
</dbReference>
<comment type="subcellular location">
    <subcellularLocation>
        <location evidence="3">Cell membrane</location>
        <topology evidence="3">Multi-pass membrane protein</topology>
    </subcellularLocation>
    <subcellularLocation>
        <location evidence="2">Membrane raft</location>
        <topology evidence="2">Multi-pass membrane protein</topology>
    </subcellularLocation>
</comment>
<dbReference type="InterPro" id="IPR050398">
    <property type="entry name" value="HssS/ArlS-like"/>
</dbReference>
<evidence type="ECO:0000256" key="10">
    <source>
        <dbReference type="ARBA" id="ARBA00022777"/>
    </source>
</evidence>
<evidence type="ECO:0000256" key="4">
    <source>
        <dbReference type="ARBA" id="ARBA00012438"/>
    </source>
</evidence>
<dbReference type="OrthoDB" id="9813151at2"/>
<dbReference type="FunFam" id="1.10.287.130:FF:000001">
    <property type="entry name" value="Two-component sensor histidine kinase"/>
    <property type="match status" value="1"/>
</dbReference>
<keyword evidence="11" id="KW-0067">ATP-binding</keyword>
<dbReference type="Gene3D" id="6.10.340.10">
    <property type="match status" value="1"/>
</dbReference>
<evidence type="ECO:0000259" key="16">
    <source>
        <dbReference type="PROSITE" id="PS50109"/>
    </source>
</evidence>
<evidence type="ECO:0000256" key="8">
    <source>
        <dbReference type="ARBA" id="ARBA00022692"/>
    </source>
</evidence>
<evidence type="ECO:0000256" key="1">
    <source>
        <dbReference type="ARBA" id="ARBA00000085"/>
    </source>
</evidence>
<evidence type="ECO:0000256" key="14">
    <source>
        <dbReference type="ARBA" id="ARBA00023136"/>
    </source>
</evidence>
<dbReference type="PROSITE" id="PS50885">
    <property type="entry name" value="HAMP"/>
    <property type="match status" value="1"/>
</dbReference>
<organism evidence="18 19">
    <name type="scientific">[Clostridium] citroniae WAL-19142</name>
    <dbReference type="NCBI Taxonomy" id="742734"/>
    <lineage>
        <taxon>Bacteria</taxon>
        <taxon>Bacillati</taxon>
        <taxon>Bacillota</taxon>
        <taxon>Clostridia</taxon>
        <taxon>Lachnospirales</taxon>
        <taxon>Lachnospiraceae</taxon>
        <taxon>Enterocloster</taxon>
    </lineage>
</organism>
<evidence type="ECO:0000256" key="13">
    <source>
        <dbReference type="ARBA" id="ARBA00023012"/>
    </source>
</evidence>
<sequence>MTRSLYSKFILGYLIFGLLGFITIATFSSKMTRDYLVRYQADAMYDEANIIASSCSTMYQGKRLDSEEVTSQIRALSKYLRAEIWVVNRQGTVVMDSQGSSRVQTTITNFDPTAVGNRSYSMGNYYGLFKEDVLSVSAPITGNYNTYGYVLIHLPLSQITQSQNDILNILYITSAIVFALSLIILLVFTQTVYLPLRKITYGANEYAAGNLDYRIEVKTHDEVGYLANTLNYMSDELNKMEEYQKNFIANVSHDYRSPLTSIKGYLEAILDGTIPSEMYEKYISRVISETDRLHKLTESMLTLNSLDAKGYLSRTNFDINRVIKDTAASFEGTCDAKNISFELTFSDSIQMVFADLGKIQQVLYNLIDNAIKFSHHNSTIYIQASGRYEKIFVSVKDTGIGIPKDSQKKIWERFYKTDLSRGKDKKGTGLGLSIVKEIIQSHGENIDVVSTEGVGTEFIFSLPRSTNL</sequence>
<dbReference type="PANTHER" id="PTHR45528:SF1">
    <property type="entry name" value="SENSOR HISTIDINE KINASE CPXA"/>
    <property type="match status" value="1"/>
</dbReference>
<accession>A0A0J9C428</accession>
<evidence type="ECO:0000256" key="6">
    <source>
        <dbReference type="ARBA" id="ARBA00022553"/>
    </source>
</evidence>
<dbReference type="AlphaFoldDB" id="A0A0J9C428"/>
<keyword evidence="13" id="KW-0902">Two-component regulatory system</keyword>
<keyword evidence="12 15" id="KW-1133">Transmembrane helix</keyword>
<dbReference type="FunFam" id="3.30.565.10:FF:000023">
    <property type="entry name" value="PAS domain-containing sensor histidine kinase"/>
    <property type="match status" value="1"/>
</dbReference>
<dbReference type="Pfam" id="PF02518">
    <property type="entry name" value="HATPase_c"/>
    <property type="match status" value="1"/>
</dbReference>
<dbReference type="SUPFAM" id="SSF47384">
    <property type="entry name" value="Homodimeric domain of signal transducing histidine kinase"/>
    <property type="match status" value="1"/>
</dbReference>
<dbReference type="SUPFAM" id="SSF158472">
    <property type="entry name" value="HAMP domain-like"/>
    <property type="match status" value="1"/>
</dbReference>
<dbReference type="InterPro" id="IPR003661">
    <property type="entry name" value="HisK_dim/P_dom"/>
</dbReference>
<comment type="caution">
    <text evidence="18">The sequence shown here is derived from an EMBL/GenBank/DDBJ whole genome shotgun (WGS) entry which is preliminary data.</text>
</comment>
<evidence type="ECO:0000256" key="11">
    <source>
        <dbReference type="ARBA" id="ARBA00022840"/>
    </source>
</evidence>
<dbReference type="RefSeq" id="WP_045092419.1">
    <property type="nucleotide sequence ID" value="NZ_KQ235878.1"/>
</dbReference>
<keyword evidence="8 15" id="KW-0812">Transmembrane</keyword>
<dbReference type="InterPro" id="IPR005467">
    <property type="entry name" value="His_kinase_dom"/>
</dbReference>
<gene>
    <name evidence="18" type="ORF">HMPREF9470_02674</name>
</gene>
<keyword evidence="5" id="KW-1003">Cell membrane</keyword>
<dbReference type="SMART" id="SM00388">
    <property type="entry name" value="HisKA"/>
    <property type="match status" value="1"/>
</dbReference>
<evidence type="ECO:0000256" key="15">
    <source>
        <dbReference type="SAM" id="Phobius"/>
    </source>
</evidence>
<keyword evidence="9" id="KW-0547">Nucleotide-binding</keyword>
<dbReference type="PRINTS" id="PR00344">
    <property type="entry name" value="BCTRLSENSOR"/>
</dbReference>
<dbReference type="InterPro" id="IPR003660">
    <property type="entry name" value="HAMP_dom"/>
</dbReference>
<dbReference type="CDD" id="cd00082">
    <property type="entry name" value="HisKA"/>
    <property type="match status" value="1"/>
</dbReference>
<dbReference type="GO" id="GO:0000155">
    <property type="term" value="F:phosphorelay sensor kinase activity"/>
    <property type="evidence" value="ECO:0007669"/>
    <property type="project" value="InterPro"/>
</dbReference>
<proteinExistence type="predicted"/>
<feature type="transmembrane region" description="Helical" evidence="15">
    <location>
        <begin position="166"/>
        <end position="188"/>
    </location>
</feature>
<protein>
    <recommendedName>
        <fullName evidence="4">histidine kinase</fullName>
        <ecNumber evidence="4">2.7.13.3</ecNumber>
    </recommendedName>
</protein>
<evidence type="ECO:0000256" key="7">
    <source>
        <dbReference type="ARBA" id="ARBA00022679"/>
    </source>
</evidence>
<dbReference type="PANTHER" id="PTHR45528">
    <property type="entry name" value="SENSOR HISTIDINE KINASE CPXA"/>
    <property type="match status" value="1"/>
</dbReference>
<dbReference type="SUPFAM" id="SSF55874">
    <property type="entry name" value="ATPase domain of HSP90 chaperone/DNA topoisomerase II/histidine kinase"/>
    <property type="match status" value="1"/>
</dbReference>
<keyword evidence="14 15" id="KW-0472">Membrane</keyword>
<dbReference type="PATRIC" id="fig|742734.4.peg.2869"/>
<dbReference type="CDD" id="cd06225">
    <property type="entry name" value="HAMP"/>
    <property type="match status" value="1"/>
</dbReference>
<name>A0A0J9C428_9FIRM</name>
<dbReference type="InterPro" id="IPR036890">
    <property type="entry name" value="HATPase_C_sf"/>
</dbReference>
<feature type="transmembrane region" description="Helical" evidence="15">
    <location>
        <begin position="6"/>
        <end position="28"/>
    </location>
</feature>
<dbReference type="SMART" id="SM00304">
    <property type="entry name" value="HAMP"/>
    <property type="match status" value="1"/>
</dbReference>
<dbReference type="EMBL" id="ADLK01000021">
    <property type="protein sequence ID" value="KMW19189.1"/>
    <property type="molecule type" value="Genomic_DNA"/>
</dbReference>
<dbReference type="PROSITE" id="PS50109">
    <property type="entry name" value="HIS_KIN"/>
    <property type="match status" value="1"/>
</dbReference>
<dbReference type="EC" id="2.7.13.3" evidence="4"/>
<dbReference type="Proteomes" id="UP000037392">
    <property type="component" value="Unassembled WGS sequence"/>
</dbReference>
<dbReference type="CDD" id="cd00075">
    <property type="entry name" value="HATPase"/>
    <property type="match status" value="1"/>
</dbReference>
<keyword evidence="7" id="KW-0808">Transferase</keyword>
<comment type="catalytic activity">
    <reaction evidence="1">
        <text>ATP + protein L-histidine = ADP + protein N-phospho-L-histidine.</text>
        <dbReference type="EC" id="2.7.13.3"/>
    </reaction>
</comment>
<evidence type="ECO:0000256" key="12">
    <source>
        <dbReference type="ARBA" id="ARBA00022989"/>
    </source>
</evidence>
<evidence type="ECO:0000256" key="2">
    <source>
        <dbReference type="ARBA" id="ARBA00004314"/>
    </source>
</evidence>
<feature type="domain" description="Histidine kinase" evidence="16">
    <location>
        <begin position="250"/>
        <end position="466"/>
    </location>
</feature>
<dbReference type="GO" id="GO:0045121">
    <property type="term" value="C:membrane raft"/>
    <property type="evidence" value="ECO:0007669"/>
    <property type="project" value="UniProtKB-SubCell"/>
</dbReference>
<evidence type="ECO:0000313" key="19">
    <source>
        <dbReference type="Proteomes" id="UP000037392"/>
    </source>
</evidence>
<dbReference type="Pfam" id="PF00672">
    <property type="entry name" value="HAMP"/>
    <property type="match status" value="1"/>
</dbReference>
<dbReference type="Gene3D" id="1.10.287.130">
    <property type="match status" value="1"/>
</dbReference>
<keyword evidence="6" id="KW-0597">Phosphoprotein</keyword>